<evidence type="ECO:0000256" key="12">
    <source>
        <dbReference type="ARBA" id="ARBA00048697"/>
    </source>
</evidence>
<evidence type="ECO:0000256" key="10">
    <source>
        <dbReference type="ARBA" id="ARBA00023150"/>
    </source>
</evidence>
<dbReference type="InterPro" id="IPR000385">
    <property type="entry name" value="MoaA_NifB_PqqE_Fe-S-bd_CS"/>
</dbReference>
<keyword evidence="7" id="KW-0408">Iron</keyword>
<dbReference type="GO" id="GO:0005525">
    <property type="term" value="F:GTP binding"/>
    <property type="evidence" value="ECO:0007669"/>
    <property type="project" value="UniProtKB-KW"/>
</dbReference>
<dbReference type="Pfam" id="PF04055">
    <property type="entry name" value="Radical_SAM"/>
    <property type="match status" value="1"/>
</dbReference>
<dbReference type="SFLD" id="SFLDS00029">
    <property type="entry name" value="Radical_SAM"/>
    <property type="match status" value="1"/>
</dbReference>
<reference evidence="14 15" key="1">
    <citation type="submission" date="2018-11" db="EMBL/GenBank/DDBJ databases">
        <title>Chitinophaga lutea sp.nov., isolate from arsenic contaminated soil.</title>
        <authorList>
            <person name="Zong Y."/>
        </authorList>
    </citation>
    <scope>NUCLEOTIDE SEQUENCE [LARGE SCALE GENOMIC DNA]</scope>
    <source>
        <strain evidence="14 15">ZY74</strain>
    </source>
</reference>
<dbReference type="PROSITE" id="PS01305">
    <property type="entry name" value="MOAA_NIFB_PQQE"/>
    <property type="match status" value="1"/>
</dbReference>
<dbReference type="NCBIfam" id="TIGR02666">
    <property type="entry name" value="moaA"/>
    <property type="match status" value="1"/>
</dbReference>
<dbReference type="OrthoDB" id="9763993at2"/>
<protein>
    <recommendedName>
        <fullName evidence="2">GTP 3',8-cyclase</fullName>
        <ecNumber evidence="2">4.1.99.22</ecNumber>
    </recommendedName>
</protein>
<dbReference type="GO" id="GO:0051539">
    <property type="term" value="F:4 iron, 4 sulfur cluster binding"/>
    <property type="evidence" value="ECO:0007669"/>
    <property type="project" value="UniProtKB-KW"/>
</dbReference>
<dbReference type="RefSeq" id="WP_123848304.1">
    <property type="nucleotide sequence ID" value="NZ_RPDH01000002.1"/>
</dbReference>
<keyword evidence="3" id="KW-0004">4Fe-4S</keyword>
<dbReference type="SFLD" id="SFLDG01067">
    <property type="entry name" value="SPASM/twitch_domain_containing"/>
    <property type="match status" value="1"/>
</dbReference>
<dbReference type="AlphaFoldDB" id="A0A3N4PZ07"/>
<evidence type="ECO:0000256" key="4">
    <source>
        <dbReference type="ARBA" id="ARBA00022691"/>
    </source>
</evidence>
<dbReference type="CDD" id="cd21117">
    <property type="entry name" value="Twitch_MoaA"/>
    <property type="match status" value="1"/>
</dbReference>
<gene>
    <name evidence="14" type="primary">moaA</name>
    <name evidence="14" type="ORF">EGT74_20115</name>
</gene>
<dbReference type="InterPro" id="IPR010505">
    <property type="entry name" value="MoaA_twitch"/>
</dbReference>
<dbReference type="GO" id="GO:0061799">
    <property type="term" value="F:cyclic pyranopterin monophosphate synthase activity"/>
    <property type="evidence" value="ECO:0007669"/>
    <property type="project" value="TreeGrafter"/>
</dbReference>
<keyword evidence="8" id="KW-0411">Iron-sulfur</keyword>
<accession>A0A3N4PZ07</accession>
<evidence type="ECO:0000313" key="15">
    <source>
        <dbReference type="Proteomes" id="UP000278351"/>
    </source>
</evidence>
<evidence type="ECO:0000259" key="13">
    <source>
        <dbReference type="PROSITE" id="PS51918"/>
    </source>
</evidence>
<dbReference type="InterPro" id="IPR007197">
    <property type="entry name" value="rSAM"/>
</dbReference>
<keyword evidence="10" id="KW-0501">Molybdenum cofactor biosynthesis</keyword>
<dbReference type="EMBL" id="RPDH01000002">
    <property type="protein sequence ID" value="RPE09307.1"/>
    <property type="molecule type" value="Genomic_DNA"/>
</dbReference>
<dbReference type="SFLD" id="SFLDG01383">
    <property type="entry name" value="cyclic_pyranopterin_phosphate"/>
    <property type="match status" value="1"/>
</dbReference>
<dbReference type="PANTHER" id="PTHR22960">
    <property type="entry name" value="MOLYBDOPTERIN COFACTOR SYNTHESIS PROTEIN A"/>
    <property type="match status" value="1"/>
</dbReference>
<dbReference type="SFLD" id="SFLDG01386">
    <property type="entry name" value="main_SPASM_domain-containing"/>
    <property type="match status" value="1"/>
</dbReference>
<evidence type="ECO:0000256" key="7">
    <source>
        <dbReference type="ARBA" id="ARBA00023004"/>
    </source>
</evidence>
<dbReference type="EC" id="4.1.99.22" evidence="2"/>
<evidence type="ECO:0000313" key="14">
    <source>
        <dbReference type="EMBL" id="RPE09307.1"/>
    </source>
</evidence>
<dbReference type="Gene3D" id="3.20.20.70">
    <property type="entry name" value="Aldolase class I"/>
    <property type="match status" value="1"/>
</dbReference>
<dbReference type="PANTHER" id="PTHR22960:SF0">
    <property type="entry name" value="MOLYBDENUM COFACTOR BIOSYNTHESIS PROTEIN 1"/>
    <property type="match status" value="1"/>
</dbReference>
<proteinExistence type="predicted"/>
<organism evidence="14 15">
    <name type="scientific">Chitinophaga lutea</name>
    <dbReference type="NCBI Taxonomy" id="2488634"/>
    <lineage>
        <taxon>Bacteria</taxon>
        <taxon>Pseudomonadati</taxon>
        <taxon>Bacteroidota</taxon>
        <taxon>Chitinophagia</taxon>
        <taxon>Chitinophagales</taxon>
        <taxon>Chitinophagaceae</taxon>
        <taxon>Chitinophaga</taxon>
    </lineage>
</organism>
<dbReference type="GO" id="GO:0046872">
    <property type="term" value="F:metal ion binding"/>
    <property type="evidence" value="ECO:0007669"/>
    <property type="project" value="UniProtKB-KW"/>
</dbReference>
<dbReference type="InterPro" id="IPR013483">
    <property type="entry name" value="MoaA"/>
</dbReference>
<dbReference type="Proteomes" id="UP000278351">
    <property type="component" value="Unassembled WGS sequence"/>
</dbReference>
<dbReference type="Pfam" id="PF06463">
    <property type="entry name" value="Mob_synth_C"/>
    <property type="match status" value="1"/>
</dbReference>
<dbReference type="UniPathway" id="UPA00344"/>
<keyword evidence="4" id="KW-0949">S-adenosyl-L-methionine</keyword>
<dbReference type="InterPro" id="IPR050105">
    <property type="entry name" value="MoCo_biosynth_MoaA/MoaC"/>
</dbReference>
<keyword evidence="9" id="KW-0342">GTP-binding</keyword>
<feature type="domain" description="Radical SAM core" evidence="13">
    <location>
        <begin position="5"/>
        <end position="221"/>
    </location>
</feature>
<dbReference type="InterPro" id="IPR006638">
    <property type="entry name" value="Elp3/MiaA/NifB-like_rSAM"/>
</dbReference>
<evidence type="ECO:0000256" key="5">
    <source>
        <dbReference type="ARBA" id="ARBA00022723"/>
    </source>
</evidence>
<sequence length="322" mass="35976">MLTDSHHRTIRYVRLSVTDRCNLRCSYCMPEHMHFMEREALLSYEEILRSMQLLHTAGVDKLRITGGEPFLRKNLLQLLASLAPMFDISITTNGVLTADYVPALKALGIRKINLSLDTLQAERFAQITRRNQFSAVMHTLDTLLLHNMDVKINMVVMDGVNTDELHQFAALTANNNVSVRFIEEMPFNGQEKGFSGIQWHYQKILAILGEQHDLHKIPDAPGSTSLNYSIAGHLGHIGVIPAYSRTFCGSCNRLRITATGGIKTCLYGCDVMNIRDGMRNGLSDEALLSALQDAVWQKKKDGFAAAALNRPMLRESMSLIGG</sequence>
<dbReference type="CDD" id="cd01335">
    <property type="entry name" value="Radical_SAM"/>
    <property type="match status" value="1"/>
</dbReference>
<dbReference type="SMART" id="SM00729">
    <property type="entry name" value="Elp3"/>
    <property type="match status" value="1"/>
</dbReference>
<evidence type="ECO:0000256" key="9">
    <source>
        <dbReference type="ARBA" id="ARBA00023134"/>
    </source>
</evidence>
<name>A0A3N4PZ07_9BACT</name>
<comment type="catalytic activity">
    <reaction evidence="12">
        <text>GTP + AH2 + S-adenosyl-L-methionine = (8S)-3',8-cyclo-7,8-dihydroguanosine 5'-triphosphate + 5'-deoxyadenosine + L-methionine + A + H(+)</text>
        <dbReference type="Rhea" id="RHEA:49576"/>
        <dbReference type="ChEBI" id="CHEBI:13193"/>
        <dbReference type="ChEBI" id="CHEBI:15378"/>
        <dbReference type="ChEBI" id="CHEBI:17319"/>
        <dbReference type="ChEBI" id="CHEBI:17499"/>
        <dbReference type="ChEBI" id="CHEBI:37565"/>
        <dbReference type="ChEBI" id="CHEBI:57844"/>
        <dbReference type="ChEBI" id="CHEBI:59789"/>
        <dbReference type="ChEBI" id="CHEBI:131766"/>
        <dbReference type="EC" id="4.1.99.22"/>
    </reaction>
</comment>
<dbReference type="GO" id="GO:0061798">
    <property type="term" value="F:GTP 3',8'-cyclase activity"/>
    <property type="evidence" value="ECO:0007669"/>
    <property type="project" value="UniProtKB-EC"/>
</dbReference>
<evidence type="ECO:0000256" key="3">
    <source>
        <dbReference type="ARBA" id="ARBA00022485"/>
    </source>
</evidence>
<keyword evidence="5" id="KW-0479">Metal-binding</keyword>
<comment type="caution">
    <text evidence="14">The sequence shown here is derived from an EMBL/GenBank/DDBJ whole genome shotgun (WGS) entry which is preliminary data.</text>
</comment>
<evidence type="ECO:0000256" key="2">
    <source>
        <dbReference type="ARBA" id="ARBA00012167"/>
    </source>
</evidence>
<evidence type="ECO:0000256" key="1">
    <source>
        <dbReference type="ARBA" id="ARBA00001966"/>
    </source>
</evidence>
<keyword evidence="15" id="KW-1185">Reference proteome</keyword>
<dbReference type="InterPro" id="IPR058240">
    <property type="entry name" value="rSAM_sf"/>
</dbReference>
<evidence type="ECO:0000256" key="6">
    <source>
        <dbReference type="ARBA" id="ARBA00022741"/>
    </source>
</evidence>
<dbReference type="InterPro" id="IPR013785">
    <property type="entry name" value="Aldolase_TIM"/>
</dbReference>
<dbReference type="GO" id="GO:0006777">
    <property type="term" value="P:Mo-molybdopterin cofactor biosynthetic process"/>
    <property type="evidence" value="ECO:0007669"/>
    <property type="project" value="UniProtKB-KW"/>
</dbReference>
<keyword evidence="11" id="KW-0456">Lyase</keyword>
<dbReference type="PROSITE" id="PS51918">
    <property type="entry name" value="RADICAL_SAM"/>
    <property type="match status" value="1"/>
</dbReference>
<keyword evidence="6" id="KW-0547">Nucleotide-binding</keyword>
<dbReference type="SUPFAM" id="SSF102114">
    <property type="entry name" value="Radical SAM enzymes"/>
    <property type="match status" value="1"/>
</dbReference>
<dbReference type="InterPro" id="IPR040064">
    <property type="entry name" value="MoaA-like"/>
</dbReference>
<evidence type="ECO:0000256" key="8">
    <source>
        <dbReference type="ARBA" id="ARBA00023014"/>
    </source>
</evidence>
<evidence type="ECO:0000256" key="11">
    <source>
        <dbReference type="ARBA" id="ARBA00023239"/>
    </source>
</evidence>
<comment type="cofactor">
    <cofactor evidence="1">
        <name>[4Fe-4S] cluster</name>
        <dbReference type="ChEBI" id="CHEBI:49883"/>
    </cofactor>
</comment>